<dbReference type="OrthoDB" id="764172at2759"/>
<keyword evidence="7" id="KW-1185">Reference proteome</keyword>
<organism evidence="6 7">
    <name type="scientific">Turnera subulata</name>
    <dbReference type="NCBI Taxonomy" id="218843"/>
    <lineage>
        <taxon>Eukaryota</taxon>
        <taxon>Viridiplantae</taxon>
        <taxon>Streptophyta</taxon>
        <taxon>Embryophyta</taxon>
        <taxon>Tracheophyta</taxon>
        <taxon>Spermatophyta</taxon>
        <taxon>Magnoliopsida</taxon>
        <taxon>eudicotyledons</taxon>
        <taxon>Gunneridae</taxon>
        <taxon>Pentapetalae</taxon>
        <taxon>rosids</taxon>
        <taxon>fabids</taxon>
        <taxon>Malpighiales</taxon>
        <taxon>Passifloraceae</taxon>
        <taxon>Turnera</taxon>
    </lineage>
</organism>
<dbReference type="PANTHER" id="PTHR36710">
    <property type="entry name" value="PECTINESTERASE INHIBITOR-LIKE"/>
    <property type="match status" value="1"/>
</dbReference>
<dbReference type="InterPro" id="IPR035513">
    <property type="entry name" value="Invertase/methylesterase_inhib"/>
</dbReference>
<comment type="similarity">
    <text evidence="3">Belongs to the PMEI family.</text>
</comment>
<dbReference type="InterPro" id="IPR006501">
    <property type="entry name" value="Pectinesterase_inhib_dom"/>
</dbReference>
<evidence type="ECO:0000313" key="6">
    <source>
        <dbReference type="EMBL" id="KAJ4832940.1"/>
    </source>
</evidence>
<comment type="caution">
    <text evidence="6">The sequence shown here is derived from an EMBL/GenBank/DDBJ whole genome shotgun (WGS) entry which is preliminary data.</text>
</comment>
<feature type="signal peptide" evidence="4">
    <location>
        <begin position="1"/>
        <end position="25"/>
    </location>
</feature>
<evidence type="ECO:0000313" key="7">
    <source>
        <dbReference type="Proteomes" id="UP001141552"/>
    </source>
</evidence>
<dbReference type="InterPro" id="IPR034086">
    <property type="entry name" value="PMEI_plant"/>
</dbReference>
<proteinExistence type="inferred from homology"/>
<feature type="domain" description="Pectinesterase inhibitor" evidence="5">
    <location>
        <begin position="30"/>
        <end position="109"/>
    </location>
</feature>
<dbReference type="GO" id="GO:0046910">
    <property type="term" value="F:pectinesterase inhibitor activity"/>
    <property type="evidence" value="ECO:0007669"/>
    <property type="project" value="InterPro"/>
</dbReference>
<dbReference type="NCBIfam" id="TIGR01614">
    <property type="entry name" value="PME_inhib"/>
    <property type="match status" value="1"/>
</dbReference>
<reference evidence="6" key="2">
    <citation type="journal article" date="2023" name="Plants (Basel)">
        <title>Annotation of the Turnera subulata (Passifloraceae) Draft Genome Reveals the S-Locus Evolved after the Divergence of Turneroideae from Passifloroideae in a Stepwise Manner.</title>
        <authorList>
            <person name="Henning P.M."/>
            <person name="Roalson E.H."/>
            <person name="Mir W."/>
            <person name="McCubbin A.G."/>
            <person name="Shore J.S."/>
        </authorList>
    </citation>
    <scope>NUCLEOTIDE SEQUENCE</scope>
    <source>
        <strain evidence="6">F60SS</strain>
    </source>
</reference>
<evidence type="ECO:0000256" key="4">
    <source>
        <dbReference type="SAM" id="SignalP"/>
    </source>
</evidence>
<dbReference type="SUPFAM" id="SSF101148">
    <property type="entry name" value="Plant invertase/pectin methylesterase inhibitor"/>
    <property type="match status" value="1"/>
</dbReference>
<dbReference type="AlphaFoldDB" id="A0A9Q0FLR8"/>
<dbReference type="Pfam" id="PF04043">
    <property type="entry name" value="PMEI"/>
    <property type="match status" value="1"/>
</dbReference>
<dbReference type="Proteomes" id="UP001141552">
    <property type="component" value="Unassembled WGS sequence"/>
</dbReference>
<evidence type="ECO:0000256" key="2">
    <source>
        <dbReference type="ARBA" id="ARBA00023157"/>
    </source>
</evidence>
<evidence type="ECO:0000256" key="3">
    <source>
        <dbReference type="ARBA" id="ARBA00038471"/>
    </source>
</evidence>
<dbReference type="PANTHER" id="PTHR36710:SF4">
    <property type="entry name" value="PLANT INVERTASE_PECTIN METHYLESTERASE INHIBITOR SUPERFAMILY PROTEIN"/>
    <property type="match status" value="1"/>
</dbReference>
<name>A0A9Q0FLR8_9ROSI</name>
<accession>A0A9Q0FLR8</accession>
<dbReference type="CDD" id="cd15797">
    <property type="entry name" value="PMEI"/>
    <property type="match status" value="1"/>
</dbReference>
<gene>
    <name evidence="6" type="ORF">Tsubulata_036700</name>
</gene>
<keyword evidence="2" id="KW-1015">Disulfide bond</keyword>
<protein>
    <recommendedName>
        <fullName evidence="5">Pectinesterase inhibitor domain-containing protein</fullName>
    </recommendedName>
</protein>
<feature type="chain" id="PRO_5040180637" description="Pectinesterase inhibitor domain-containing protein" evidence="4">
    <location>
        <begin position="26"/>
        <end position="114"/>
    </location>
</feature>
<dbReference type="Gene3D" id="1.20.140.40">
    <property type="entry name" value="Invertase/pectin methylesterase inhibitor family protein"/>
    <property type="match status" value="1"/>
</dbReference>
<keyword evidence="1 4" id="KW-0732">Signal</keyword>
<evidence type="ECO:0000256" key="1">
    <source>
        <dbReference type="ARBA" id="ARBA00022729"/>
    </source>
</evidence>
<reference evidence="6" key="1">
    <citation type="submission" date="2022-02" db="EMBL/GenBank/DDBJ databases">
        <authorList>
            <person name="Henning P.M."/>
            <person name="McCubbin A.G."/>
            <person name="Shore J.S."/>
        </authorList>
    </citation>
    <scope>NUCLEOTIDE SEQUENCE</scope>
    <source>
        <strain evidence="6">F60SS</strain>
        <tissue evidence="6">Leaves</tissue>
    </source>
</reference>
<evidence type="ECO:0000259" key="5">
    <source>
        <dbReference type="Pfam" id="PF04043"/>
    </source>
</evidence>
<dbReference type="EMBL" id="JAKUCV010005039">
    <property type="protein sequence ID" value="KAJ4832940.1"/>
    <property type="molecule type" value="Genomic_DNA"/>
</dbReference>
<dbReference type="InterPro" id="IPR052421">
    <property type="entry name" value="PCW_Enzyme_Inhibitor"/>
</dbReference>
<sequence>MVSSTSFLVPFLLVSLLCMMTPSFAITESEIKDICANSMDPSFCSDFMKSDRRLASADLEGVAQISIDTGHSKATDNLNFVKSLAQKTTDHKLQDIYKSCATNYEDAVASYFKF</sequence>